<dbReference type="InterPro" id="IPR040234">
    <property type="entry name" value="QC/QCL"/>
</dbReference>
<comment type="catalytic activity">
    <reaction evidence="1">
        <text>N-terminal L-glutaminyl-[peptide] = N-terminal 5-oxo-L-prolyl-[peptide] + NH4(+)</text>
        <dbReference type="Rhea" id="RHEA:23652"/>
        <dbReference type="Rhea" id="RHEA-COMP:11736"/>
        <dbReference type="Rhea" id="RHEA-COMP:11846"/>
        <dbReference type="ChEBI" id="CHEBI:28938"/>
        <dbReference type="ChEBI" id="CHEBI:64722"/>
        <dbReference type="ChEBI" id="CHEBI:87215"/>
        <dbReference type="EC" id="2.3.2.5"/>
    </reaction>
</comment>
<reference evidence="15 16" key="1">
    <citation type="submission" date="2017-03" db="EMBL/GenBank/DDBJ databases">
        <title>Genome of the blue death feigning beetle - Asbolus verrucosus.</title>
        <authorList>
            <person name="Rider S.D."/>
        </authorList>
    </citation>
    <scope>NUCLEOTIDE SEQUENCE [LARGE SCALE GENOMIC DNA]</scope>
    <source>
        <strain evidence="15">Butters</strain>
        <tissue evidence="15">Head and leg muscle</tissue>
    </source>
</reference>
<feature type="signal peptide" evidence="13">
    <location>
        <begin position="1"/>
        <end position="18"/>
    </location>
</feature>
<dbReference type="PANTHER" id="PTHR12283:SF6">
    <property type="entry name" value="GLUTAMINYL-PEPTIDE CYCLOTRANSFERASE-RELATED"/>
    <property type="match status" value="1"/>
</dbReference>
<accession>A0A482VP55</accession>
<dbReference type="Gene3D" id="3.40.630.10">
    <property type="entry name" value="Zn peptidases"/>
    <property type="match status" value="1"/>
</dbReference>
<evidence type="ECO:0000256" key="11">
    <source>
        <dbReference type="ARBA" id="ARBA00023315"/>
    </source>
</evidence>
<evidence type="ECO:0000256" key="9">
    <source>
        <dbReference type="ARBA" id="ARBA00022833"/>
    </source>
</evidence>
<evidence type="ECO:0000256" key="7">
    <source>
        <dbReference type="ARBA" id="ARBA00022679"/>
    </source>
</evidence>
<comment type="subcellular location">
    <subcellularLocation>
        <location evidence="2">Secreted</location>
    </subcellularLocation>
</comment>
<dbReference type="GO" id="GO:0008270">
    <property type="term" value="F:zinc ion binding"/>
    <property type="evidence" value="ECO:0007669"/>
    <property type="project" value="TreeGrafter"/>
</dbReference>
<keyword evidence="13" id="KW-0732">Signal</keyword>
<dbReference type="FunFam" id="3.40.630.10:FF:000029">
    <property type="entry name" value="Glutaminyl-peptide cyclotransferase"/>
    <property type="match status" value="1"/>
</dbReference>
<dbReference type="InterPro" id="IPR037457">
    <property type="entry name" value="M28_QC"/>
</dbReference>
<dbReference type="GO" id="GO:0016603">
    <property type="term" value="F:glutaminyl-peptide cyclotransferase activity"/>
    <property type="evidence" value="ECO:0007669"/>
    <property type="project" value="UniProtKB-EC"/>
</dbReference>
<evidence type="ECO:0000256" key="8">
    <source>
        <dbReference type="ARBA" id="ARBA00022723"/>
    </source>
</evidence>
<dbReference type="CDD" id="cd03880">
    <property type="entry name" value="M28_QC_like"/>
    <property type="match status" value="1"/>
</dbReference>
<feature type="chain" id="PRO_5019790832" description="Glutaminyl-peptide cyclotransferase" evidence="13">
    <location>
        <begin position="19"/>
        <end position="339"/>
    </location>
</feature>
<keyword evidence="7" id="KW-0808">Transferase</keyword>
<evidence type="ECO:0000256" key="10">
    <source>
        <dbReference type="ARBA" id="ARBA00023157"/>
    </source>
</evidence>
<evidence type="ECO:0000259" key="14">
    <source>
        <dbReference type="Pfam" id="PF04389"/>
    </source>
</evidence>
<evidence type="ECO:0000313" key="15">
    <source>
        <dbReference type="EMBL" id="RZC34662.1"/>
    </source>
</evidence>
<evidence type="ECO:0000256" key="6">
    <source>
        <dbReference type="ARBA" id="ARBA00022525"/>
    </source>
</evidence>
<keyword evidence="16" id="KW-1185">Reference proteome</keyword>
<evidence type="ECO:0000256" key="13">
    <source>
        <dbReference type="SAM" id="SignalP"/>
    </source>
</evidence>
<comment type="caution">
    <text evidence="15">The sequence shown here is derived from an EMBL/GenBank/DDBJ whole genome shotgun (WGS) entry which is preliminary data.</text>
</comment>
<dbReference type="GO" id="GO:0005576">
    <property type="term" value="C:extracellular region"/>
    <property type="evidence" value="ECO:0007669"/>
    <property type="project" value="UniProtKB-SubCell"/>
</dbReference>
<dbReference type="EC" id="2.3.2.5" evidence="4"/>
<evidence type="ECO:0000256" key="3">
    <source>
        <dbReference type="ARBA" id="ARBA00006014"/>
    </source>
</evidence>
<dbReference type="InterPro" id="IPR007484">
    <property type="entry name" value="Peptidase_M28"/>
</dbReference>
<comment type="function">
    <text evidence="12">Acts as a glutaminyl-peptide cyclotransferase. Responsible for the biosynthesis of pyroglutamyl peptides. Might be more efficient in the conversion of tri and tetrapeptides in vitro. Might have a relative preference for substrates containing hydrophobic amino acids in vitro.</text>
</comment>
<sequence length="339" mass="39199">MPPLLITLALFTIVLTTGLSNRLKAAREEHRPQLSTNSDFRYLATLTDSNHINKILDNILIPRVVGTENHEKVFRYIVKELRRLKWHVDVDEFVDKTPLFGELTFKNIVATPNPLAERFLVLACHYDSKYFKNDIFVGAIDSAVPCAMMLNIAATLSKDINRNKSSDLALKLIFFDGEEAFIEWGPHDSIYGAKHLARELHNNKTEISRGEIISELDRVDLLVLLDLIGAKNPVFLNYFPETQKWFVRLAQIERELDLMNILKNHRFAYFQSNRPYGRIEDDHIPFLKRGVPILHLISTPFPREWHTPGDNRDIIDMDTVNNVNLILKTFISEYLHLLV</sequence>
<keyword evidence="10" id="KW-1015">Disulfide bond</keyword>
<dbReference type="STRING" id="1661398.A0A482VP55"/>
<evidence type="ECO:0000256" key="4">
    <source>
        <dbReference type="ARBA" id="ARBA00012012"/>
    </source>
</evidence>
<dbReference type="Proteomes" id="UP000292052">
    <property type="component" value="Unassembled WGS sequence"/>
</dbReference>
<dbReference type="EMBL" id="QDEB01077996">
    <property type="protein sequence ID" value="RZC34662.1"/>
    <property type="molecule type" value="Genomic_DNA"/>
</dbReference>
<dbReference type="Pfam" id="PF04389">
    <property type="entry name" value="Peptidase_M28"/>
    <property type="match status" value="1"/>
</dbReference>
<dbReference type="AlphaFoldDB" id="A0A482VP55"/>
<keyword evidence="11" id="KW-0012">Acyltransferase</keyword>
<dbReference type="PANTHER" id="PTHR12283">
    <property type="entry name" value="GLUTAMINYL-PEPTIDE CYCLOTRANSFERASE"/>
    <property type="match status" value="1"/>
</dbReference>
<evidence type="ECO:0000256" key="5">
    <source>
        <dbReference type="ARBA" id="ARBA00016861"/>
    </source>
</evidence>
<protein>
    <recommendedName>
        <fullName evidence="5">Glutaminyl-peptide cyclotransferase</fullName>
        <ecNumber evidence="4">2.3.2.5</ecNumber>
    </recommendedName>
</protein>
<proteinExistence type="inferred from homology"/>
<dbReference type="OrthoDB" id="3907302at2759"/>
<comment type="similarity">
    <text evidence="3">Belongs to the glutaminyl-peptide cyclotransferase family.</text>
</comment>
<evidence type="ECO:0000256" key="1">
    <source>
        <dbReference type="ARBA" id="ARBA00000001"/>
    </source>
</evidence>
<name>A0A482VP55_ASBVE</name>
<evidence type="ECO:0000256" key="2">
    <source>
        <dbReference type="ARBA" id="ARBA00004613"/>
    </source>
</evidence>
<keyword evidence="9" id="KW-0862">Zinc</keyword>
<keyword evidence="6" id="KW-0964">Secreted</keyword>
<feature type="domain" description="Peptidase M28" evidence="14">
    <location>
        <begin position="107"/>
        <end position="328"/>
    </location>
</feature>
<dbReference type="SUPFAM" id="SSF53187">
    <property type="entry name" value="Zn-dependent exopeptidases"/>
    <property type="match status" value="1"/>
</dbReference>
<gene>
    <name evidence="15" type="ORF">BDFB_006197</name>
</gene>
<evidence type="ECO:0000256" key="12">
    <source>
        <dbReference type="ARBA" id="ARBA00057903"/>
    </source>
</evidence>
<evidence type="ECO:0000313" key="16">
    <source>
        <dbReference type="Proteomes" id="UP000292052"/>
    </source>
</evidence>
<keyword evidence="8" id="KW-0479">Metal-binding</keyword>
<organism evidence="15 16">
    <name type="scientific">Asbolus verrucosus</name>
    <name type="common">Desert ironclad beetle</name>
    <dbReference type="NCBI Taxonomy" id="1661398"/>
    <lineage>
        <taxon>Eukaryota</taxon>
        <taxon>Metazoa</taxon>
        <taxon>Ecdysozoa</taxon>
        <taxon>Arthropoda</taxon>
        <taxon>Hexapoda</taxon>
        <taxon>Insecta</taxon>
        <taxon>Pterygota</taxon>
        <taxon>Neoptera</taxon>
        <taxon>Endopterygota</taxon>
        <taxon>Coleoptera</taxon>
        <taxon>Polyphaga</taxon>
        <taxon>Cucujiformia</taxon>
        <taxon>Tenebrionidae</taxon>
        <taxon>Pimeliinae</taxon>
        <taxon>Asbolus</taxon>
    </lineage>
</organism>